<protein>
    <submittedName>
        <fullName evidence="12">Fimbria/pilus outer membrane usher protein</fullName>
    </submittedName>
</protein>
<evidence type="ECO:0000256" key="5">
    <source>
        <dbReference type="ARBA" id="ARBA00022692"/>
    </source>
</evidence>
<dbReference type="EMBL" id="CP132976">
    <property type="protein sequence ID" value="WMD18510.1"/>
    <property type="molecule type" value="Genomic_DNA"/>
</dbReference>
<evidence type="ECO:0000256" key="8">
    <source>
        <dbReference type="ARBA" id="ARBA00023237"/>
    </source>
</evidence>
<evidence type="ECO:0000256" key="6">
    <source>
        <dbReference type="ARBA" id="ARBA00022729"/>
    </source>
</evidence>
<dbReference type="InterPro" id="IPR025885">
    <property type="entry name" value="PapC_N"/>
</dbReference>
<feature type="domain" description="PapC N-terminal" evidence="11">
    <location>
        <begin position="23"/>
        <end position="173"/>
    </location>
</feature>
<evidence type="ECO:0000259" key="10">
    <source>
        <dbReference type="Pfam" id="PF13953"/>
    </source>
</evidence>
<evidence type="ECO:0000256" key="7">
    <source>
        <dbReference type="ARBA" id="ARBA00023136"/>
    </source>
</evidence>
<keyword evidence="7 9" id="KW-0472">Membrane</keyword>
<dbReference type="Gene3D" id="2.60.40.2070">
    <property type="match status" value="1"/>
</dbReference>
<keyword evidence="3 9" id="KW-0813">Transport</keyword>
<dbReference type="InterPro" id="IPR037224">
    <property type="entry name" value="PapC_N_sf"/>
</dbReference>
<dbReference type="Pfam" id="PF00577">
    <property type="entry name" value="Usher"/>
    <property type="match status" value="1"/>
</dbReference>
<organism evidence="12 13">
    <name type="scientific">Achromobacter seleniivolatilans</name>
    <dbReference type="NCBI Taxonomy" id="3047478"/>
    <lineage>
        <taxon>Bacteria</taxon>
        <taxon>Pseudomonadati</taxon>
        <taxon>Pseudomonadota</taxon>
        <taxon>Betaproteobacteria</taxon>
        <taxon>Burkholderiales</taxon>
        <taxon>Alcaligenaceae</taxon>
        <taxon>Achromobacter</taxon>
    </lineage>
</organism>
<accession>A0ABY9LVQ9</accession>
<dbReference type="InterPro" id="IPR043142">
    <property type="entry name" value="PapC-like_C_sf"/>
</dbReference>
<dbReference type="PANTHER" id="PTHR30451">
    <property type="entry name" value="OUTER MEMBRANE USHER PROTEIN"/>
    <property type="match status" value="1"/>
</dbReference>
<dbReference type="Gene3D" id="3.10.20.410">
    <property type="match status" value="1"/>
</dbReference>
<sequence length="834" mass="87895">MLLFSGAATWAATPAAVTVADVEFDDTFLQKSGGSPIDISRFSKGNGASAGNYRSEIYVNDAWLGRADVMLRAAGNDPRNVQPCFDRSLLERIGVDLSKLTPQASERLQDQGAACMVLSELIPDATASFDNGEQRLDVSLPQIVMSRQARDYVDPKYWDDGITAARLQYNANAYRNEGQGFSSTQAYVGLNAGVNIGSWRFRHSGSLTHNDQTGSRYQSMQTNLQRSIAPIKSQLVIGDAFTDGTMFDSVGFRGVQLASDDRMFPESQRGYAPTIRGIANSNARVQVRQNGNVIYETTVAAGAFEINDLYPTGYGGDLEVVVTEADGSVHVSKMPYAAAVNALRPGVTRYTVTAGKYRNATVRSTPEMLQATVQHGFTNLVTGYGGVTAAQGYAAAVAGAALNTDFGAFGLDVTHATTKLSTEPDRSGQSVRLSYSKLVAPTNTNLTLAAYRYSTSGFLSQSDAVALRDAEQRNGASSVRSIQRGRLQMTVNQGLPAGYGSVYLSGSTQDYWNRGGRDTQYQVGYNNSYKRVNYGVSAARQFNVGTSSWENRVMLNIGIPLGKSPQAPYSMTSLQSSSSGGATVNEAVTGSLGTDNAVSYGMNAGRSVGGNAGSNTSLGANAAYVSPVATLSASASKANKYTQASAGISGGVVAYNGGVAFAPSMSDTVAIVEAKDAAGARLTNSSGLRVDPWGHAVVSNLTPFARNQIEIDPKGLPLSVELKSTLQQVAPTSGAVVKMKFDTENAGRVAIIQAKTVDGKPLPFGAEVFNGEGQPVGTVGQGGRILARGLNSGSGALTVSLSSEKAQQCKIEYQLPELKSGNAVDLPLIEATCQ</sequence>
<evidence type="ECO:0000259" key="11">
    <source>
        <dbReference type="Pfam" id="PF13954"/>
    </source>
</evidence>
<name>A0ABY9LVQ9_9BURK</name>
<evidence type="ECO:0000313" key="12">
    <source>
        <dbReference type="EMBL" id="WMD18510.1"/>
    </source>
</evidence>
<dbReference type="InterPro" id="IPR000015">
    <property type="entry name" value="Fimb_usher"/>
</dbReference>
<dbReference type="SUPFAM" id="SSF141729">
    <property type="entry name" value="FimD N-terminal domain-like"/>
    <property type="match status" value="1"/>
</dbReference>
<dbReference type="InterPro" id="IPR025949">
    <property type="entry name" value="PapC-like_C"/>
</dbReference>
<keyword evidence="6" id="KW-0732">Signal</keyword>
<dbReference type="RefSeq" id="WP_306937668.1">
    <property type="nucleotide sequence ID" value="NZ_CP132976.1"/>
</dbReference>
<dbReference type="Pfam" id="PF13954">
    <property type="entry name" value="PapC_N"/>
    <property type="match status" value="1"/>
</dbReference>
<reference evidence="12 13" key="1">
    <citation type="submission" date="2023-08" db="EMBL/GenBank/DDBJ databases">
        <title>Achromobacter seleniivolatilans sp. nov., isolated from seleniferous soil.</title>
        <authorList>
            <person name="Zhang S."/>
            <person name="Li K."/>
            <person name="Peng J."/>
            <person name="Zhao Q."/>
            <person name="Wang H."/>
            <person name="Guo Y."/>
        </authorList>
    </citation>
    <scope>NUCLEOTIDE SEQUENCE [LARGE SCALE GENOMIC DNA]</scope>
    <source>
        <strain evidence="12 13">R39</strain>
    </source>
</reference>
<dbReference type="PROSITE" id="PS01151">
    <property type="entry name" value="FIMBRIAL_USHER"/>
    <property type="match status" value="1"/>
</dbReference>
<evidence type="ECO:0000313" key="13">
    <source>
        <dbReference type="Proteomes" id="UP001234798"/>
    </source>
</evidence>
<proteinExistence type="inferred from homology"/>
<gene>
    <name evidence="12" type="ORF">RAS12_17885</name>
</gene>
<keyword evidence="13" id="KW-1185">Reference proteome</keyword>
<dbReference type="Pfam" id="PF13953">
    <property type="entry name" value="PapC_C"/>
    <property type="match status" value="1"/>
</dbReference>
<dbReference type="InterPro" id="IPR018030">
    <property type="entry name" value="Fimbrial_membr_usher_CS"/>
</dbReference>
<evidence type="ECO:0000256" key="4">
    <source>
        <dbReference type="ARBA" id="ARBA00022452"/>
    </source>
</evidence>
<comment type="similarity">
    <text evidence="2 9">Belongs to the fimbrial export usher family.</text>
</comment>
<evidence type="ECO:0000256" key="9">
    <source>
        <dbReference type="RuleBase" id="RU003884"/>
    </source>
</evidence>
<comment type="subcellular location">
    <subcellularLocation>
        <location evidence="1 9">Cell outer membrane</location>
        <topology evidence="1 9">Multi-pass membrane protein</topology>
    </subcellularLocation>
</comment>
<dbReference type="Gene3D" id="2.60.40.3110">
    <property type="match status" value="1"/>
</dbReference>
<dbReference type="PANTHER" id="PTHR30451:SF20">
    <property type="entry name" value="FIMBRIAE USHER"/>
    <property type="match status" value="1"/>
</dbReference>
<evidence type="ECO:0000256" key="2">
    <source>
        <dbReference type="ARBA" id="ARBA00008064"/>
    </source>
</evidence>
<dbReference type="Proteomes" id="UP001234798">
    <property type="component" value="Chromosome"/>
</dbReference>
<keyword evidence="8 9" id="KW-0998">Cell outer membrane</keyword>
<keyword evidence="4" id="KW-1134">Transmembrane beta strand</keyword>
<dbReference type="Gene3D" id="2.60.40.2610">
    <property type="entry name" value="Outer membrane usher protein FimD, plug domain"/>
    <property type="match status" value="1"/>
</dbReference>
<dbReference type="InterPro" id="IPR042186">
    <property type="entry name" value="FimD_plug_dom"/>
</dbReference>
<evidence type="ECO:0000256" key="1">
    <source>
        <dbReference type="ARBA" id="ARBA00004571"/>
    </source>
</evidence>
<feature type="domain" description="PapC-like C-terminal" evidence="10">
    <location>
        <begin position="752"/>
        <end position="817"/>
    </location>
</feature>
<keyword evidence="9" id="KW-1029">Fimbrium biogenesis</keyword>
<keyword evidence="5 9" id="KW-0812">Transmembrane</keyword>
<evidence type="ECO:0000256" key="3">
    <source>
        <dbReference type="ARBA" id="ARBA00022448"/>
    </source>
</evidence>